<accession>A0A1T1GU82</accession>
<keyword evidence="2" id="KW-1185">Reference proteome</keyword>
<gene>
    <name evidence="1" type="ORF">B1202_11510</name>
</gene>
<sequence length="79" mass="9235">MNFLANTFLRIVAPILLNQTAFDIYKSDTNPKCYKQSSTFILFFYTIQILDIQNQYIKSTIYTYFFVNIALEDSKADAL</sequence>
<comment type="caution">
    <text evidence="1">The sequence shown here is derived from an EMBL/GenBank/DDBJ whole genome shotgun (WGS) entry which is preliminary data.</text>
</comment>
<dbReference type="AlphaFoldDB" id="A0A1T1GU82"/>
<name>A0A1T1GU82_9GAMM</name>
<organism evidence="1 2">
    <name type="scientific">Acinetobacter amyesii</name>
    <dbReference type="NCBI Taxonomy" id="2942470"/>
    <lineage>
        <taxon>Bacteria</taxon>
        <taxon>Pseudomonadati</taxon>
        <taxon>Pseudomonadota</taxon>
        <taxon>Gammaproteobacteria</taxon>
        <taxon>Moraxellales</taxon>
        <taxon>Moraxellaceae</taxon>
        <taxon>Acinetobacter</taxon>
    </lineage>
</organism>
<dbReference type="Proteomes" id="UP000191160">
    <property type="component" value="Unassembled WGS sequence"/>
</dbReference>
<protein>
    <submittedName>
        <fullName evidence="1">Uncharacterized protein</fullName>
    </submittedName>
</protein>
<evidence type="ECO:0000313" key="2">
    <source>
        <dbReference type="Proteomes" id="UP000191160"/>
    </source>
</evidence>
<dbReference type="EMBL" id="MVKX01000007">
    <property type="protein sequence ID" value="OOV81181.1"/>
    <property type="molecule type" value="Genomic_DNA"/>
</dbReference>
<evidence type="ECO:0000313" key="1">
    <source>
        <dbReference type="EMBL" id="OOV81181.1"/>
    </source>
</evidence>
<reference evidence="1 2" key="1">
    <citation type="submission" date="2017-02" db="EMBL/GenBank/DDBJ databases">
        <title>Acinetobacter sp. ANC 4945, whole genome shotgun sequencing project.</title>
        <authorList>
            <person name="Radolfova-Krizova L."/>
            <person name="Al Atrouni A."/>
            <person name="Nemec A."/>
        </authorList>
    </citation>
    <scope>NUCLEOTIDE SEQUENCE [LARGE SCALE GENOMIC DNA]</scope>
    <source>
        <strain evidence="1 2">ANC 4945</strain>
    </source>
</reference>
<proteinExistence type="predicted"/>